<dbReference type="InterPro" id="IPR006253">
    <property type="entry name" value="Malate_synthG"/>
</dbReference>
<keyword evidence="3 10" id="KW-0963">Cytoplasm</keyword>
<dbReference type="Pfam" id="PF20658">
    <property type="entry name" value="MSG_insertion"/>
    <property type="match status" value="1"/>
</dbReference>
<keyword evidence="5 10" id="KW-0808">Transferase</keyword>
<comment type="cofactor">
    <cofactor evidence="1 10">
        <name>Mg(2+)</name>
        <dbReference type="ChEBI" id="CHEBI:18420"/>
    </cofactor>
</comment>
<dbReference type="NCBIfam" id="TIGR01345">
    <property type="entry name" value="malate_syn_G"/>
    <property type="match status" value="1"/>
</dbReference>
<feature type="domain" description="Malate synthase TIM barrel" evidence="14">
    <location>
        <begin position="338"/>
        <end position="575"/>
    </location>
</feature>
<evidence type="ECO:0000256" key="7">
    <source>
        <dbReference type="ARBA" id="ARBA00022842"/>
    </source>
</evidence>
<dbReference type="InterPro" id="IPR001465">
    <property type="entry name" value="Malate_synthase_TIM"/>
</dbReference>
<feature type="modified residue" description="Cysteine sulfenic acid (-SOH)" evidence="10">
    <location>
        <position position="615"/>
    </location>
</feature>
<dbReference type="GO" id="GO:0000287">
    <property type="term" value="F:magnesium ion binding"/>
    <property type="evidence" value="ECO:0007669"/>
    <property type="project" value="TreeGrafter"/>
</dbReference>
<dbReference type="PANTHER" id="PTHR42739:SF1">
    <property type="entry name" value="MALATE SYNTHASE G"/>
    <property type="match status" value="1"/>
</dbReference>
<comment type="caution">
    <text evidence="10">Lacks conserved residue(s) required for the propagation of feature annotation.</text>
</comment>
<evidence type="ECO:0000259" key="14">
    <source>
        <dbReference type="Pfam" id="PF01274"/>
    </source>
</evidence>
<dbReference type="STRING" id="2052828.ATO67_13600"/>
<gene>
    <name evidence="10" type="primary">glcB</name>
    <name evidence="18" type="ORF">ATO67_13600</name>
</gene>
<keyword evidence="2 10" id="KW-0329">Glyoxylate bypass</keyword>
<evidence type="ECO:0000256" key="8">
    <source>
        <dbReference type="ARBA" id="ARBA00023097"/>
    </source>
</evidence>
<evidence type="ECO:0000256" key="13">
    <source>
        <dbReference type="RuleBase" id="RU003572"/>
    </source>
</evidence>
<dbReference type="PANTHER" id="PTHR42739">
    <property type="entry name" value="MALATE SYNTHASE G"/>
    <property type="match status" value="1"/>
</dbReference>
<evidence type="ECO:0000259" key="16">
    <source>
        <dbReference type="Pfam" id="PF20658"/>
    </source>
</evidence>
<evidence type="ECO:0000256" key="4">
    <source>
        <dbReference type="ARBA" id="ARBA00022532"/>
    </source>
</evidence>
<dbReference type="InterPro" id="IPR044856">
    <property type="entry name" value="Malate_synth_C_sf"/>
</dbReference>
<sequence>MTNYIAIGSLRVEKTLHDFVANEVAPGTGVDINKFWSGYQAILTTLEPENKRLLAERDEFQKKIDAWIKDRGTERFDVLEQRRFLEEIGYIVPQQGDFSIETANIDAEIASLAGPQLVVPVMNARFALNAANARWGSLYDALYGTDAIDRSGELAPGSAYNELRGKAVIAKAASFLDIAIPLRMGSHANATRYMLNGTDTTGLLVGLADGSVTELADPSQLVGFTEGNNYSILFRNNGLHIELLIDRNHPLGKTHAAGVRDVLMESALTTIQDCEDSVAAVDAEDKVVVYRNWLRLMQGSLTDTFEKNGQEMTRRLGSDKRFKAVDGSDIILPGRSLMLVRNVGHLMTTDAVTHADGSVTPEGFLDAMITTFAAMHDLGTGRNSRTGSIYVVKPKMHGPAEAMLTNRLFDSVEKVLGLPHNTVKIGVMDEERRTSVNLQETIRSVKGRIAFINTGFLDRTGDEIHTSMQAGPVAPKNEIKSTVWLPAYENNNVDVGLRVGMGGKAQIGKGMWSKPDAMQEMLDVKIGHPKSGASTAWVPSPTAAVLHATHYHQVKVTALQDTLRHRQPASLNDLLTPPLLEDRNLPEEDVRRELDNNAQSILGYVVRWIDQGIGCSKVPDLDNIALMEDRATLRISSQHIANWLEHGLCSEQQVEDTFRRMAAVVDEQNASDPNYSPMTRDLGNNIAFQAARDLVFRGTHQPNGYTEPVLHRRRREAKARLDI</sequence>
<evidence type="ECO:0000259" key="15">
    <source>
        <dbReference type="Pfam" id="PF20656"/>
    </source>
</evidence>
<feature type="binding site" evidence="10">
    <location>
        <position position="458"/>
    </location>
    <ligand>
        <name>Mg(2+)</name>
        <dbReference type="ChEBI" id="CHEBI:18420"/>
    </ligand>
</feature>
<dbReference type="GO" id="GO:0004474">
    <property type="term" value="F:malate synthase activity"/>
    <property type="evidence" value="ECO:0007669"/>
    <property type="project" value="UniProtKB-UniRule"/>
</dbReference>
<evidence type="ECO:0000256" key="12">
    <source>
        <dbReference type="PIRSR" id="PIRSR601465-50"/>
    </source>
</evidence>
<comment type="subcellular location">
    <subcellularLocation>
        <location evidence="10 13">Cytoplasm</location>
    </subcellularLocation>
</comment>
<evidence type="ECO:0000313" key="18">
    <source>
        <dbReference type="EMBL" id="KXG84047.1"/>
    </source>
</evidence>
<feature type="binding site" evidence="10">
    <location>
        <begin position="125"/>
        <end position="126"/>
    </location>
    <ligand>
        <name>acetyl-CoA</name>
        <dbReference type="ChEBI" id="CHEBI:57288"/>
    </ligand>
</feature>
<dbReference type="Pfam" id="PF01274">
    <property type="entry name" value="MS_TIM-barrel"/>
    <property type="match status" value="1"/>
</dbReference>
<feature type="binding site" evidence="10">
    <location>
        <position position="314"/>
    </location>
    <ligand>
        <name>acetyl-CoA</name>
        <dbReference type="ChEBI" id="CHEBI:57288"/>
    </ligand>
</feature>
<dbReference type="InterPro" id="IPR048355">
    <property type="entry name" value="MS_C"/>
</dbReference>
<feature type="binding site" evidence="10">
    <location>
        <position position="277"/>
    </location>
    <ligand>
        <name>acetyl-CoA</name>
        <dbReference type="ChEBI" id="CHEBI:57288"/>
    </ligand>
</feature>
<dbReference type="UniPathway" id="UPA00703">
    <property type="reaction ID" value="UER00720"/>
</dbReference>
<feature type="domain" description="Malate synthase N-terminal" evidence="15">
    <location>
        <begin position="17"/>
        <end position="67"/>
    </location>
</feature>
<feature type="binding site" evidence="10">
    <location>
        <position position="430"/>
    </location>
    <ligand>
        <name>glyoxylate</name>
        <dbReference type="ChEBI" id="CHEBI:36655"/>
    </ligand>
</feature>
<evidence type="ECO:0000256" key="6">
    <source>
        <dbReference type="ARBA" id="ARBA00022723"/>
    </source>
</evidence>
<keyword evidence="8 10" id="KW-0558">Oxidation</keyword>
<protein>
    <recommendedName>
        <fullName evidence="10 11">Malate synthase G</fullName>
        <ecNumber evidence="10 11">2.3.3.9</ecNumber>
    </recommendedName>
</protein>
<evidence type="ECO:0000256" key="5">
    <source>
        <dbReference type="ARBA" id="ARBA00022679"/>
    </source>
</evidence>
<comment type="caution">
    <text evidence="18">The sequence shown here is derived from an EMBL/GenBank/DDBJ whole genome shotgun (WGS) entry which is preliminary data.</text>
</comment>
<feature type="binding site" evidence="10">
    <location>
        <begin position="455"/>
        <end position="458"/>
    </location>
    <ligand>
        <name>glyoxylate</name>
        <dbReference type="ChEBI" id="CHEBI:36655"/>
    </ligand>
</feature>
<dbReference type="GO" id="GO:0009436">
    <property type="term" value="P:glyoxylate catabolic process"/>
    <property type="evidence" value="ECO:0007669"/>
    <property type="project" value="TreeGrafter"/>
</dbReference>
<keyword evidence="4 10" id="KW-0816">Tricarboxylic acid cycle</keyword>
<comment type="function">
    <text evidence="10">Involved in the glycolate utilization. Catalyzes the condensation and subsequent hydrolysis of acetyl-coenzyme A (acetyl-CoA) and glyoxylate to form malate and CoA.</text>
</comment>
<dbReference type="NCBIfam" id="NF002825">
    <property type="entry name" value="PRK02999.1"/>
    <property type="match status" value="1"/>
</dbReference>
<evidence type="ECO:0000256" key="3">
    <source>
        <dbReference type="ARBA" id="ARBA00022490"/>
    </source>
</evidence>
<keyword evidence="18" id="KW-0012">Acyltransferase</keyword>
<dbReference type="AlphaFoldDB" id="A0A135NY11"/>
<dbReference type="InterPro" id="IPR046363">
    <property type="entry name" value="MS_N_TIM-barrel_dom"/>
</dbReference>
<comment type="catalytic activity">
    <reaction evidence="9 10 13">
        <text>glyoxylate + acetyl-CoA + H2O = (S)-malate + CoA + H(+)</text>
        <dbReference type="Rhea" id="RHEA:18181"/>
        <dbReference type="ChEBI" id="CHEBI:15377"/>
        <dbReference type="ChEBI" id="CHEBI:15378"/>
        <dbReference type="ChEBI" id="CHEBI:15589"/>
        <dbReference type="ChEBI" id="CHEBI:36655"/>
        <dbReference type="ChEBI" id="CHEBI:57287"/>
        <dbReference type="ChEBI" id="CHEBI:57288"/>
        <dbReference type="EC" id="2.3.3.9"/>
    </reaction>
</comment>
<dbReference type="Proteomes" id="UP000070498">
    <property type="component" value="Unassembled WGS sequence"/>
</dbReference>
<reference evidence="18 19" key="1">
    <citation type="submission" date="2015-11" db="EMBL/GenBank/DDBJ databases">
        <title>Draft genome sequence of Agrobacterium sp. R89-1.</title>
        <authorList>
            <person name="Zahradnik J."/>
            <person name="Kyslikova E."/>
            <person name="Palyzova A."/>
            <person name="Kyslik P."/>
        </authorList>
    </citation>
    <scope>NUCLEOTIDE SEQUENCE [LARGE SCALE GENOMIC DNA]</scope>
    <source>
        <strain evidence="18 19">R89-1</strain>
    </source>
</reference>
<dbReference type="Gene3D" id="1.20.1220.12">
    <property type="entry name" value="Malate synthase, domain III"/>
    <property type="match status" value="1"/>
</dbReference>
<dbReference type="GO" id="GO:0005829">
    <property type="term" value="C:cytosol"/>
    <property type="evidence" value="ECO:0007669"/>
    <property type="project" value="TreeGrafter"/>
</dbReference>
<evidence type="ECO:0000256" key="9">
    <source>
        <dbReference type="ARBA" id="ARBA00047918"/>
    </source>
</evidence>
<feature type="binding site" evidence="10">
    <location>
        <position position="341"/>
    </location>
    <ligand>
        <name>glyoxylate</name>
        <dbReference type="ChEBI" id="CHEBI:36655"/>
    </ligand>
</feature>
<feature type="binding site" evidence="10">
    <location>
        <position position="430"/>
    </location>
    <ligand>
        <name>Mg(2+)</name>
        <dbReference type="ChEBI" id="CHEBI:18420"/>
    </ligand>
</feature>
<feature type="active site" description="Proton donor" evidence="10 12">
    <location>
        <position position="629"/>
    </location>
</feature>
<feature type="domain" description="Malate synthase C-terminal" evidence="17">
    <location>
        <begin position="590"/>
        <end position="683"/>
    </location>
</feature>
<feature type="binding site" evidence="10">
    <location>
        <position position="118"/>
    </location>
    <ligand>
        <name>acetyl-CoA</name>
        <dbReference type="ChEBI" id="CHEBI:57288"/>
    </ligand>
</feature>
<feature type="domain" description="Malate synthase G alpha-beta insertion" evidence="16">
    <location>
        <begin position="160"/>
        <end position="236"/>
    </location>
</feature>
<feature type="active site" description="Proton acceptor" evidence="10 12">
    <location>
        <position position="341"/>
    </location>
</feature>
<dbReference type="GO" id="GO:0006097">
    <property type="term" value="P:glyoxylate cycle"/>
    <property type="evidence" value="ECO:0007669"/>
    <property type="project" value="UniProtKB-UniRule"/>
</dbReference>
<dbReference type="EMBL" id="LNUW01000038">
    <property type="protein sequence ID" value="KXG84047.1"/>
    <property type="molecule type" value="Genomic_DNA"/>
</dbReference>
<feature type="binding site" evidence="10">
    <location>
        <position position="539"/>
    </location>
    <ligand>
        <name>acetyl-CoA</name>
        <dbReference type="ChEBI" id="CHEBI:57288"/>
    </ligand>
</feature>
<comment type="similarity">
    <text evidence="10 13">Belongs to the malate synthase family. GlcB subfamily.</text>
</comment>
<comment type="pathway">
    <text evidence="10 13">Carbohydrate metabolism; glyoxylate cycle; (S)-malate from isocitrate: step 2/2.</text>
</comment>
<name>A0A135NY11_9HYPH</name>
<evidence type="ECO:0000256" key="10">
    <source>
        <dbReference type="HAMAP-Rule" id="MF_00641"/>
    </source>
</evidence>
<proteinExistence type="inferred from homology"/>
<dbReference type="InterPro" id="IPR011076">
    <property type="entry name" value="Malate_synth_sf"/>
</dbReference>
<dbReference type="EC" id="2.3.3.9" evidence="10 11"/>
<dbReference type="Pfam" id="PF20659">
    <property type="entry name" value="MS_C"/>
    <property type="match status" value="1"/>
</dbReference>
<evidence type="ECO:0000259" key="17">
    <source>
        <dbReference type="Pfam" id="PF20659"/>
    </source>
</evidence>
<keyword evidence="6 10" id="KW-0479">Metal-binding</keyword>
<dbReference type="Pfam" id="PF20656">
    <property type="entry name" value="MS_N"/>
    <property type="match status" value="1"/>
</dbReference>
<organism evidence="18 19">
    <name type="scientific">Agrobacterium bohemicum</name>
    <dbReference type="NCBI Taxonomy" id="2052828"/>
    <lineage>
        <taxon>Bacteria</taxon>
        <taxon>Pseudomonadati</taxon>
        <taxon>Pseudomonadota</taxon>
        <taxon>Alphaproteobacteria</taxon>
        <taxon>Hyphomicrobiales</taxon>
        <taxon>Rhizobiaceae</taxon>
        <taxon>Rhizobium/Agrobacterium group</taxon>
        <taxon>Agrobacterium</taxon>
    </lineage>
</organism>
<keyword evidence="7 10" id="KW-0460">Magnesium</keyword>
<dbReference type="HAMAP" id="MF_00641">
    <property type="entry name" value="Malate_synth_G"/>
    <property type="match status" value="1"/>
</dbReference>
<dbReference type="InterPro" id="IPR048356">
    <property type="entry name" value="MS_N"/>
</dbReference>
<evidence type="ECO:0000313" key="19">
    <source>
        <dbReference type="Proteomes" id="UP000070498"/>
    </source>
</evidence>
<evidence type="ECO:0000256" key="11">
    <source>
        <dbReference type="NCBIfam" id="TIGR01345"/>
    </source>
</evidence>
<dbReference type="RefSeq" id="WP_067649939.1">
    <property type="nucleotide sequence ID" value="NZ_KQ961030.1"/>
</dbReference>
<dbReference type="Gene3D" id="3.20.20.360">
    <property type="entry name" value="Malate synthase, domain 3"/>
    <property type="match status" value="2"/>
</dbReference>
<dbReference type="GO" id="GO:0006099">
    <property type="term" value="P:tricarboxylic acid cycle"/>
    <property type="evidence" value="ECO:0007669"/>
    <property type="project" value="UniProtKB-KW"/>
</dbReference>
<keyword evidence="19" id="KW-1185">Reference proteome</keyword>
<comment type="subunit">
    <text evidence="10">Monomer.</text>
</comment>
<accession>A0A135NY11</accession>
<evidence type="ECO:0000256" key="2">
    <source>
        <dbReference type="ARBA" id="ARBA00022435"/>
    </source>
</evidence>
<dbReference type="InterPro" id="IPR048357">
    <property type="entry name" value="MSG_insertion"/>
</dbReference>
<evidence type="ECO:0000256" key="1">
    <source>
        <dbReference type="ARBA" id="ARBA00001946"/>
    </source>
</evidence>
<dbReference type="SUPFAM" id="SSF51645">
    <property type="entry name" value="Malate synthase G"/>
    <property type="match status" value="1"/>
</dbReference>